<reference evidence="1 2" key="1">
    <citation type="journal article" date="2015" name="Genom Data">
        <title>Draft genome sequence of a multidrug-resistant Chryseobacterium indologenes isolate from Malaysia.</title>
        <authorList>
            <person name="Yu C.Y."/>
            <person name="Ang G.Y."/>
            <person name="Cheng H.J."/>
            <person name="Cheong Y.M."/>
            <person name="Yin W.F."/>
            <person name="Chan K.G."/>
        </authorList>
    </citation>
    <scope>NUCLEOTIDE SEQUENCE [LARGE SCALE GENOMIC DNA]</scope>
    <source>
        <strain evidence="1 2">CI_885</strain>
    </source>
</reference>
<dbReference type="EMBL" id="LJOD01000044">
    <property type="protein sequence ID" value="KPE48955.1"/>
    <property type="molecule type" value="Genomic_DNA"/>
</dbReference>
<evidence type="ECO:0000313" key="1">
    <source>
        <dbReference type="EMBL" id="KPE48955.1"/>
    </source>
</evidence>
<accession>A0A0N0ZVG5</accession>
<reference evidence="2" key="2">
    <citation type="submission" date="2015-09" db="EMBL/GenBank/DDBJ databases">
        <title>Draft genome sequence of a multidrug-resistant Chryseobacterium indologenes isolate from Malaysia.</title>
        <authorList>
            <person name="Yu C.Y."/>
            <person name="Ang G.Y."/>
            <person name="Chan K.-G."/>
        </authorList>
    </citation>
    <scope>NUCLEOTIDE SEQUENCE [LARGE SCALE GENOMIC DNA]</scope>
    <source>
        <strain evidence="2">CI_885</strain>
    </source>
</reference>
<dbReference type="RefSeq" id="WP_062703645.1">
    <property type="nucleotide sequence ID" value="NZ_LJOD01000044.1"/>
</dbReference>
<comment type="caution">
    <text evidence="1">The sequence shown here is derived from an EMBL/GenBank/DDBJ whole genome shotgun (WGS) entry which is preliminary data.</text>
</comment>
<dbReference type="Proteomes" id="UP000037953">
    <property type="component" value="Unassembled WGS sequence"/>
</dbReference>
<organism evidence="1 2">
    <name type="scientific">Chryseobacterium indologenes</name>
    <name type="common">Flavobacterium indologenes</name>
    <dbReference type="NCBI Taxonomy" id="253"/>
    <lineage>
        <taxon>Bacteria</taxon>
        <taxon>Pseudomonadati</taxon>
        <taxon>Bacteroidota</taxon>
        <taxon>Flavobacteriia</taxon>
        <taxon>Flavobacteriales</taxon>
        <taxon>Weeksellaceae</taxon>
        <taxon>Chryseobacterium group</taxon>
        <taxon>Chryseobacterium</taxon>
    </lineage>
</organism>
<evidence type="ECO:0000313" key="2">
    <source>
        <dbReference type="Proteomes" id="UP000037953"/>
    </source>
</evidence>
<proteinExistence type="predicted"/>
<dbReference type="PATRIC" id="fig|253.9.peg.3578"/>
<sequence>MVINMLKNNLSKNIILYLICVFLLSCNKEQKTEVLNKEANQLTFESFIPFVVKDKKYRVLPSMSEIFEAGKVQFTNKIELPNEFLKTPLWEISW</sequence>
<gene>
    <name evidence="1" type="ORF">AOB46_22610</name>
</gene>
<dbReference type="PROSITE" id="PS51257">
    <property type="entry name" value="PROKAR_LIPOPROTEIN"/>
    <property type="match status" value="1"/>
</dbReference>
<protein>
    <submittedName>
        <fullName evidence="1">Uncharacterized protein</fullName>
    </submittedName>
</protein>
<dbReference type="AlphaFoldDB" id="A0A0N0ZVG5"/>
<name>A0A0N0ZVG5_CHRID</name>